<dbReference type="InterPro" id="IPR009597">
    <property type="entry name" value="DUF1206"/>
</dbReference>
<proteinExistence type="predicted"/>
<accession>A0A090WJC0</accession>
<feature type="transmembrane region" description="Helical" evidence="1">
    <location>
        <begin position="189"/>
        <end position="208"/>
    </location>
</feature>
<dbReference type="Proteomes" id="UP000029647">
    <property type="component" value="Unassembled WGS sequence"/>
</dbReference>
<evidence type="ECO:0000313" key="4">
    <source>
        <dbReference type="Proteomes" id="UP000029647"/>
    </source>
</evidence>
<reference evidence="3 4" key="1">
    <citation type="journal article" date="2014" name="Genome Announc.">
        <title>Draft Genome Sequences of Marine Flavobacterium Nonlabens Strains NR17, NR24, NR27, NR32, NR33, and Ara13.</title>
        <authorList>
            <person name="Nakanishi M."/>
            <person name="Meirelles P."/>
            <person name="Suzuki R."/>
            <person name="Takatani N."/>
            <person name="Mino S."/>
            <person name="Suda W."/>
            <person name="Oshima K."/>
            <person name="Hattori M."/>
            <person name="Ohkuma M."/>
            <person name="Hosokawa M."/>
            <person name="Miyashita K."/>
            <person name="Thompson F.L."/>
            <person name="Niwa A."/>
            <person name="Sawabe T."/>
            <person name="Sawabe T."/>
        </authorList>
    </citation>
    <scope>NUCLEOTIDE SEQUENCE [LARGE SCALE GENOMIC DNA]</scope>
    <source>
        <strain evidence="4">JCM19275</strain>
    </source>
</reference>
<dbReference type="Pfam" id="PF06724">
    <property type="entry name" value="DUF1206"/>
    <property type="match status" value="2"/>
</dbReference>
<evidence type="ECO:0000259" key="2">
    <source>
        <dbReference type="Pfam" id="PF06724"/>
    </source>
</evidence>
<name>A0A090WJC0_NONUL</name>
<feature type="transmembrane region" description="Helical" evidence="1">
    <location>
        <begin position="134"/>
        <end position="156"/>
    </location>
</feature>
<feature type="transmembrane region" description="Helical" evidence="1">
    <location>
        <begin position="52"/>
        <end position="74"/>
    </location>
</feature>
<evidence type="ECO:0000256" key="1">
    <source>
        <dbReference type="SAM" id="Phobius"/>
    </source>
</evidence>
<protein>
    <recommendedName>
        <fullName evidence="2">DUF1206 domain-containing protein</fullName>
    </recommendedName>
</protein>
<feature type="transmembrane region" description="Helical" evidence="1">
    <location>
        <begin position="228"/>
        <end position="249"/>
    </location>
</feature>
<keyword evidence="1" id="KW-0812">Transmembrane</keyword>
<dbReference type="EMBL" id="BBNT01000025">
    <property type="protein sequence ID" value="GAL77096.1"/>
    <property type="molecule type" value="Genomic_DNA"/>
</dbReference>
<feature type="domain" description="DUF1206" evidence="2">
    <location>
        <begin position="186"/>
        <end position="253"/>
    </location>
</feature>
<sequence>MKNYRRFARIGIATKGAVFLLMGITALITAFQLTYALKSGDDVLKWISHLSFGWFLILLMSIGLAGYIFSRFFLTFNMQDYDSDSGKPTFRRAAYFINGIGYCLLLFTCLKLLFGMPDDDGNAGWKIKILQSVWGGKIIVFIIATGLAVSAINEWWISFSTMMDKMTHKENLTDHQYKYLMLLGRIGRFSRGIVFAVFAYILARSAYYNMQNLPKGADAAFAFMHVEYGAIIMGLVSSGVLFYGLFLILSSKYRNIPIR</sequence>
<evidence type="ECO:0000313" key="3">
    <source>
        <dbReference type="EMBL" id="GAL77096.1"/>
    </source>
</evidence>
<comment type="caution">
    <text evidence="3">The sequence shown here is derived from an EMBL/GenBank/DDBJ whole genome shotgun (WGS) entry which is preliminary data.</text>
</comment>
<feature type="transmembrane region" description="Helical" evidence="1">
    <location>
        <begin position="95"/>
        <end position="114"/>
    </location>
</feature>
<keyword evidence="1" id="KW-1133">Transmembrane helix</keyword>
<keyword evidence="1" id="KW-0472">Membrane</keyword>
<organism evidence="3 4">
    <name type="scientific">Nonlabens ulvanivorans</name>
    <name type="common">Persicivirga ulvanivorans</name>
    <dbReference type="NCBI Taxonomy" id="906888"/>
    <lineage>
        <taxon>Bacteria</taxon>
        <taxon>Pseudomonadati</taxon>
        <taxon>Bacteroidota</taxon>
        <taxon>Flavobacteriia</taxon>
        <taxon>Flavobacteriales</taxon>
        <taxon>Flavobacteriaceae</taxon>
        <taxon>Nonlabens</taxon>
    </lineage>
</organism>
<gene>
    <name evidence="3" type="ORF">JCM19275_1722</name>
</gene>
<dbReference type="AlphaFoldDB" id="A0A090WJC0"/>
<feature type="domain" description="DUF1206" evidence="2">
    <location>
        <begin position="10"/>
        <end position="73"/>
    </location>
</feature>
<feature type="transmembrane region" description="Helical" evidence="1">
    <location>
        <begin position="12"/>
        <end position="32"/>
    </location>
</feature>